<sequence>MPKENCKYWDKCYQRNEVHLRKYNHPHTTNDKGLDGKSENSTKANVQESGNIKNTEDDVQDKYETASLREEAMAKLSGKNYMAMLQNRIKLSEQKEYDNLVQSNEFIRHKFLVEMPPDFYTFWKFLQQLNPNKDGQELLLFMEKQFQLQLVGPFEFLAGKFQKAKIREPGDYLRHWRFFYDPPEFQTVFVRKSTQIHYGYWRDSPQENSDLLVACNDSRKNCEFAFIAGNIFDAFLYYLDKDFAPTPFTAAMVVTTKKRLQKFVEINDITLDNLEKLRKKRNSKVVCKTFHRAGIVVPYDRKTQLGYRPLIESDAELKKILKVLEKGKETDTLDPDDPIKMAVMEKLNPIAVAANIAVDECDFGTALELGIDLFSSGHKELHMLIQTLLVQAYSLLHRPQFIAIAKAHLEKRNYTNLSIFDLDNQ</sequence>
<evidence type="ECO:0000256" key="6">
    <source>
        <dbReference type="SAM" id="MobiDB-lite"/>
    </source>
</evidence>
<dbReference type="STRING" id="37001.A0A1A9WGT1"/>
<feature type="domain" description="PBZ-type" evidence="7">
    <location>
        <begin position="3"/>
        <end position="27"/>
    </location>
</feature>
<dbReference type="VEuPathDB" id="VectorBase:GBRI019176"/>
<dbReference type="EnsemblMetazoa" id="GBRI019176-RA">
    <property type="protein sequence ID" value="GBRI019176-PA"/>
    <property type="gene ID" value="GBRI019176"/>
</dbReference>
<evidence type="ECO:0000259" key="7">
    <source>
        <dbReference type="Pfam" id="PF10283"/>
    </source>
</evidence>
<dbReference type="Proteomes" id="UP000091820">
    <property type="component" value="Unassembled WGS sequence"/>
</dbReference>
<dbReference type="PANTHER" id="PTHR13386:SF1">
    <property type="entry name" value="HISTONE PARYLATION FACTOR 1"/>
    <property type="match status" value="1"/>
</dbReference>
<dbReference type="GO" id="GO:0005634">
    <property type="term" value="C:nucleus"/>
    <property type="evidence" value="ECO:0007669"/>
    <property type="project" value="UniProtKB-SubCell"/>
</dbReference>
<dbReference type="Pfam" id="PF10228">
    <property type="entry name" value="HPF1"/>
    <property type="match status" value="1"/>
</dbReference>
<reference evidence="8" key="2">
    <citation type="submission" date="2020-05" db="UniProtKB">
        <authorList>
            <consortium name="EnsemblMetazoa"/>
        </authorList>
    </citation>
    <scope>IDENTIFICATION</scope>
    <source>
        <strain evidence="8">IAEA</strain>
    </source>
</reference>
<dbReference type="Pfam" id="PF10283">
    <property type="entry name" value="zf-CCHH"/>
    <property type="match status" value="1"/>
</dbReference>
<evidence type="ECO:0000256" key="3">
    <source>
        <dbReference type="ARBA" id="ARBA00010803"/>
    </source>
</evidence>
<comment type="subcellular location">
    <subcellularLocation>
        <location evidence="2">Chromosome</location>
    </subcellularLocation>
    <subcellularLocation>
        <location evidence="1">Nucleus</location>
    </subcellularLocation>
</comment>
<evidence type="ECO:0000256" key="5">
    <source>
        <dbReference type="ARBA" id="ARBA00023242"/>
    </source>
</evidence>
<evidence type="ECO:0000313" key="9">
    <source>
        <dbReference type="Proteomes" id="UP000091820"/>
    </source>
</evidence>
<feature type="region of interest" description="Disordered" evidence="6">
    <location>
        <begin position="23"/>
        <end position="58"/>
    </location>
</feature>
<feature type="compositionally biased region" description="Basic and acidic residues" evidence="6">
    <location>
        <begin position="28"/>
        <end position="40"/>
    </location>
</feature>
<dbReference type="GO" id="GO:0072572">
    <property type="term" value="F:poly-ADP-D-ribose binding"/>
    <property type="evidence" value="ECO:0007669"/>
    <property type="project" value="TreeGrafter"/>
</dbReference>
<protein>
    <submittedName>
        <fullName evidence="8">Zf-CCHH domain-containing protein</fullName>
    </submittedName>
</protein>
<organism evidence="8 9">
    <name type="scientific">Glossina brevipalpis</name>
    <dbReference type="NCBI Taxonomy" id="37001"/>
    <lineage>
        <taxon>Eukaryota</taxon>
        <taxon>Metazoa</taxon>
        <taxon>Ecdysozoa</taxon>
        <taxon>Arthropoda</taxon>
        <taxon>Hexapoda</taxon>
        <taxon>Insecta</taxon>
        <taxon>Pterygota</taxon>
        <taxon>Neoptera</taxon>
        <taxon>Endopterygota</taxon>
        <taxon>Diptera</taxon>
        <taxon>Brachycera</taxon>
        <taxon>Muscomorpha</taxon>
        <taxon>Hippoboscoidea</taxon>
        <taxon>Glossinidae</taxon>
        <taxon>Glossina</taxon>
    </lineage>
</organism>
<name>A0A1A9WGT1_9MUSC</name>
<feature type="compositionally biased region" description="Polar residues" evidence="6">
    <location>
        <begin position="41"/>
        <end position="53"/>
    </location>
</feature>
<accession>A0A1A9WGT1</accession>
<evidence type="ECO:0000313" key="8">
    <source>
        <dbReference type="EnsemblMetazoa" id="GBRI019176-PA"/>
    </source>
</evidence>
<dbReference type="GO" id="GO:0005694">
    <property type="term" value="C:chromosome"/>
    <property type="evidence" value="ECO:0007669"/>
    <property type="project" value="UniProtKB-SubCell"/>
</dbReference>
<keyword evidence="5" id="KW-0539">Nucleus</keyword>
<dbReference type="InterPro" id="IPR019406">
    <property type="entry name" value="APLF_PBZ"/>
</dbReference>
<dbReference type="GO" id="GO:0042393">
    <property type="term" value="F:histone binding"/>
    <property type="evidence" value="ECO:0007669"/>
    <property type="project" value="InterPro"/>
</dbReference>
<dbReference type="PANTHER" id="PTHR13386">
    <property type="entry name" value="HISTONE PARYLATION FACTOR 1"/>
    <property type="match status" value="1"/>
</dbReference>
<evidence type="ECO:0000256" key="4">
    <source>
        <dbReference type="ARBA" id="ARBA00022454"/>
    </source>
</evidence>
<comment type="similarity">
    <text evidence="3">Belongs to the HPF1 family.</text>
</comment>
<evidence type="ECO:0000256" key="1">
    <source>
        <dbReference type="ARBA" id="ARBA00004123"/>
    </source>
</evidence>
<dbReference type="InterPro" id="IPR019361">
    <property type="entry name" value="HPF1"/>
</dbReference>
<proteinExistence type="inferred from homology"/>
<dbReference type="AlphaFoldDB" id="A0A1A9WGT1"/>
<keyword evidence="9" id="KW-1185">Reference proteome</keyword>
<evidence type="ECO:0000256" key="2">
    <source>
        <dbReference type="ARBA" id="ARBA00004286"/>
    </source>
</evidence>
<dbReference type="GO" id="GO:0006974">
    <property type="term" value="P:DNA damage response"/>
    <property type="evidence" value="ECO:0007669"/>
    <property type="project" value="InterPro"/>
</dbReference>
<keyword evidence="4" id="KW-0158">Chromosome</keyword>
<reference evidence="9" key="1">
    <citation type="submission" date="2014-03" db="EMBL/GenBank/DDBJ databases">
        <authorList>
            <person name="Aksoy S."/>
            <person name="Warren W."/>
            <person name="Wilson R.K."/>
        </authorList>
    </citation>
    <scope>NUCLEOTIDE SEQUENCE [LARGE SCALE GENOMIC DNA]</scope>
    <source>
        <strain evidence="9">IAEA</strain>
    </source>
</reference>